<gene>
    <name evidence="3" type="ORF">ACFQFD_00270</name>
</gene>
<evidence type="ECO:0000313" key="4">
    <source>
        <dbReference type="Proteomes" id="UP001596443"/>
    </source>
</evidence>
<organism evidence="3 4">
    <name type="scientific">Halobaculum halobium</name>
    <dbReference type="NCBI Taxonomy" id="3032281"/>
    <lineage>
        <taxon>Archaea</taxon>
        <taxon>Methanobacteriati</taxon>
        <taxon>Methanobacteriota</taxon>
        <taxon>Stenosarchaea group</taxon>
        <taxon>Halobacteria</taxon>
        <taxon>Halobacteriales</taxon>
        <taxon>Haloferacaceae</taxon>
        <taxon>Halobaculum</taxon>
    </lineage>
</organism>
<dbReference type="Pfam" id="PF13592">
    <property type="entry name" value="HTH_33"/>
    <property type="match status" value="1"/>
</dbReference>
<comment type="caution">
    <text evidence="3">The sequence shown here is derived from an EMBL/GenBank/DDBJ whole genome shotgun (WGS) entry which is preliminary data.</text>
</comment>
<accession>A0ABD5T9X4</accession>
<feature type="compositionally biased region" description="Basic and acidic residues" evidence="1">
    <location>
        <begin position="44"/>
        <end position="68"/>
    </location>
</feature>
<evidence type="ECO:0000259" key="2">
    <source>
        <dbReference type="Pfam" id="PF13592"/>
    </source>
</evidence>
<feature type="domain" description="Winged helix-turn helix" evidence="2">
    <location>
        <begin position="12"/>
        <end position="65"/>
    </location>
</feature>
<dbReference type="InterPro" id="IPR025959">
    <property type="entry name" value="Winged_HTH_dom"/>
</dbReference>
<evidence type="ECO:0000313" key="3">
    <source>
        <dbReference type="EMBL" id="MFC6784469.1"/>
    </source>
</evidence>
<dbReference type="RefSeq" id="WP_390214271.1">
    <property type="nucleotide sequence ID" value="NZ_CP126159.1"/>
</dbReference>
<proteinExistence type="predicted"/>
<name>A0ABD5T9X4_9EURY</name>
<dbReference type="GeneID" id="301459890"/>
<sequence length="76" mass="8754">MHEPPDEVGIDATAWTPALAQKFLEETHGVKYSVSSCRRLLKEAKLSHENPAKADEDEQERFHDELKKRNGRWTPP</sequence>
<dbReference type="Proteomes" id="UP001596443">
    <property type="component" value="Unassembled WGS sequence"/>
</dbReference>
<dbReference type="AlphaFoldDB" id="A0ABD5T9X4"/>
<keyword evidence="4" id="KW-1185">Reference proteome</keyword>
<dbReference type="EMBL" id="JBHSWX010000001">
    <property type="protein sequence ID" value="MFC6784469.1"/>
    <property type="molecule type" value="Genomic_DNA"/>
</dbReference>
<feature type="region of interest" description="Disordered" evidence="1">
    <location>
        <begin position="44"/>
        <end position="76"/>
    </location>
</feature>
<reference evidence="3 4" key="1">
    <citation type="journal article" date="2019" name="Int. J. Syst. Evol. Microbiol.">
        <title>The Global Catalogue of Microorganisms (GCM) 10K type strain sequencing project: providing services to taxonomists for standard genome sequencing and annotation.</title>
        <authorList>
            <consortium name="The Broad Institute Genomics Platform"/>
            <consortium name="The Broad Institute Genome Sequencing Center for Infectious Disease"/>
            <person name="Wu L."/>
            <person name="Ma J."/>
        </authorList>
    </citation>
    <scope>NUCLEOTIDE SEQUENCE [LARGE SCALE GENOMIC DNA]</scope>
    <source>
        <strain evidence="3 4">SYNS20</strain>
    </source>
</reference>
<evidence type="ECO:0000256" key="1">
    <source>
        <dbReference type="SAM" id="MobiDB-lite"/>
    </source>
</evidence>
<protein>
    <submittedName>
        <fullName evidence="3">Winged helix-turn-helix domain-containing protein</fullName>
    </submittedName>
</protein>